<keyword evidence="3" id="KW-1185">Reference proteome</keyword>
<evidence type="ECO:0000256" key="2">
    <source>
        <dbReference type="SAM" id="SignalP"/>
    </source>
</evidence>
<dbReference type="Proteomes" id="UP000515125">
    <property type="component" value="Unplaced"/>
</dbReference>
<evidence type="ECO:0000256" key="1">
    <source>
        <dbReference type="SAM" id="Phobius"/>
    </source>
</evidence>
<dbReference type="OrthoDB" id="345699at2759"/>
<sequence>MKLVKSLAGALLVSMWLIVHATFMVHTNPLSQHDKYGTKGIHPSIPIRLPSVFQLSWFHKLVKQIFTVDQLAMPREVCGDSCVAYLAWIVSVLTLAEWLAFTVLLLKAVWNKLIRPIFSIIGLVLLTTTLYGCLRCSAFMLVPHLPEDSAEGVLRMLVAVDGAFLHVWNSVVNATSWALWLVDGLLSSLTWPSLEAMRDDTAHASHWSLLNNLIIKVKEVTSHLPDAVHPEL</sequence>
<organism evidence="3 4">
    <name type="scientific">Cyclospora cayetanensis</name>
    <dbReference type="NCBI Taxonomy" id="88456"/>
    <lineage>
        <taxon>Eukaryota</taxon>
        <taxon>Sar</taxon>
        <taxon>Alveolata</taxon>
        <taxon>Apicomplexa</taxon>
        <taxon>Conoidasida</taxon>
        <taxon>Coccidia</taxon>
        <taxon>Eucoccidiorida</taxon>
        <taxon>Eimeriorina</taxon>
        <taxon>Eimeriidae</taxon>
        <taxon>Cyclospora</taxon>
    </lineage>
</organism>
<keyword evidence="2" id="KW-0732">Signal</keyword>
<accession>A0A6P6RQG6</accession>
<gene>
    <name evidence="4" type="primary">LOC34618378</name>
</gene>
<reference evidence="4" key="1">
    <citation type="submission" date="2025-08" db="UniProtKB">
        <authorList>
            <consortium name="RefSeq"/>
        </authorList>
    </citation>
    <scope>IDENTIFICATION</scope>
</reference>
<feature type="signal peptide" evidence="2">
    <location>
        <begin position="1"/>
        <end position="21"/>
    </location>
</feature>
<proteinExistence type="predicted"/>
<evidence type="ECO:0000313" key="4">
    <source>
        <dbReference type="RefSeq" id="XP_026190056.1"/>
    </source>
</evidence>
<keyword evidence="1" id="KW-0812">Transmembrane</keyword>
<feature type="chain" id="PRO_5027996988" evidence="2">
    <location>
        <begin position="22"/>
        <end position="232"/>
    </location>
</feature>
<dbReference type="AlphaFoldDB" id="A0A6P6RQG6"/>
<dbReference type="GeneID" id="34618378"/>
<dbReference type="RefSeq" id="XP_026190056.1">
    <property type="nucleotide sequence ID" value="XM_026334271.1"/>
</dbReference>
<keyword evidence="1" id="KW-1133">Transmembrane helix</keyword>
<keyword evidence="1" id="KW-0472">Membrane</keyword>
<feature type="transmembrane region" description="Helical" evidence="1">
    <location>
        <begin position="118"/>
        <end position="142"/>
    </location>
</feature>
<name>A0A6P6RQG6_9EIME</name>
<feature type="transmembrane region" description="Helical" evidence="1">
    <location>
        <begin position="83"/>
        <end position="106"/>
    </location>
</feature>
<evidence type="ECO:0000313" key="3">
    <source>
        <dbReference type="Proteomes" id="UP000515125"/>
    </source>
</evidence>
<protein>
    <submittedName>
        <fullName evidence="4">Uncharacterized protein LOC34618378</fullName>
    </submittedName>
</protein>